<evidence type="ECO:0000256" key="5">
    <source>
        <dbReference type="ARBA" id="ARBA00022692"/>
    </source>
</evidence>
<keyword evidence="4 8" id="KW-1003">Cell membrane</keyword>
<dbReference type="NCBIfam" id="TIGR00835">
    <property type="entry name" value="agcS"/>
    <property type="match status" value="1"/>
</dbReference>
<dbReference type="PRINTS" id="PR00175">
    <property type="entry name" value="NAALASMPORT"/>
</dbReference>
<feature type="transmembrane region" description="Helical" evidence="8">
    <location>
        <begin position="102"/>
        <end position="125"/>
    </location>
</feature>
<evidence type="ECO:0000256" key="6">
    <source>
        <dbReference type="ARBA" id="ARBA00022989"/>
    </source>
</evidence>
<dbReference type="PANTHER" id="PTHR30330:SF1">
    <property type="entry name" value="AMINO-ACID CARRIER PROTEIN ALST"/>
    <property type="match status" value="1"/>
</dbReference>
<feature type="transmembrane region" description="Helical" evidence="8">
    <location>
        <begin position="150"/>
        <end position="172"/>
    </location>
</feature>
<dbReference type="Proteomes" id="UP001597391">
    <property type="component" value="Unassembled WGS sequence"/>
</dbReference>
<evidence type="ECO:0000256" key="7">
    <source>
        <dbReference type="ARBA" id="ARBA00023136"/>
    </source>
</evidence>
<accession>A0ABW5X943</accession>
<dbReference type="Pfam" id="PF01235">
    <property type="entry name" value="Na_Ala_symp"/>
    <property type="match status" value="1"/>
</dbReference>
<reference evidence="10" key="1">
    <citation type="journal article" date="2019" name="Int. J. Syst. Evol. Microbiol.">
        <title>The Global Catalogue of Microorganisms (GCM) 10K type strain sequencing project: providing services to taxonomists for standard genome sequencing and annotation.</title>
        <authorList>
            <consortium name="The Broad Institute Genomics Platform"/>
            <consortium name="The Broad Institute Genome Sequencing Center for Infectious Disease"/>
            <person name="Wu L."/>
            <person name="Ma J."/>
        </authorList>
    </citation>
    <scope>NUCLEOTIDE SEQUENCE [LARGE SCALE GENOMIC DNA]</scope>
    <source>
        <strain evidence="10">KCTC 33576</strain>
    </source>
</reference>
<proteinExistence type="inferred from homology"/>
<dbReference type="EMBL" id="JBHUOP010000001">
    <property type="protein sequence ID" value="MFD2838985.1"/>
    <property type="molecule type" value="Genomic_DNA"/>
</dbReference>
<feature type="transmembrane region" description="Helical" evidence="8">
    <location>
        <begin position="395"/>
        <end position="417"/>
    </location>
</feature>
<evidence type="ECO:0000256" key="8">
    <source>
        <dbReference type="RuleBase" id="RU363064"/>
    </source>
</evidence>
<evidence type="ECO:0000256" key="2">
    <source>
        <dbReference type="ARBA" id="ARBA00009261"/>
    </source>
</evidence>
<feature type="transmembrane region" description="Helical" evidence="8">
    <location>
        <begin position="23"/>
        <end position="45"/>
    </location>
</feature>
<evidence type="ECO:0000313" key="10">
    <source>
        <dbReference type="Proteomes" id="UP001597391"/>
    </source>
</evidence>
<feature type="transmembrane region" description="Helical" evidence="8">
    <location>
        <begin position="215"/>
        <end position="236"/>
    </location>
</feature>
<feature type="transmembrane region" description="Helical" evidence="8">
    <location>
        <begin position="242"/>
        <end position="269"/>
    </location>
</feature>
<comment type="subcellular location">
    <subcellularLocation>
        <location evidence="1 8">Cell membrane</location>
        <topology evidence="1 8">Multi-pass membrane protein</topology>
    </subcellularLocation>
</comment>
<feature type="transmembrane region" description="Helical" evidence="8">
    <location>
        <begin position="184"/>
        <end position="203"/>
    </location>
</feature>
<dbReference type="PANTHER" id="PTHR30330">
    <property type="entry name" value="AGSS FAMILY TRANSPORTER, SODIUM-ALANINE"/>
    <property type="match status" value="1"/>
</dbReference>
<name>A0ABW5X943_9MICO</name>
<dbReference type="InterPro" id="IPR001463">
    <property type="entry name" value="Na/Ala_symport"/>
</dbReference>
<keyword evidence="3 8" id="KW-0813">Transport</keyword>
<evidence type="ECO:0000256" key="1">
    <source>
        <dbReference type="ARBA" id="ARBA00004651"/>
    </source>
</evidence>
<keyword evidence="5 8" id="KW-0812">Transmembrane</keyword>
<keyword evidence="7 8" id="KW-0472">Membrane</keyword>
<feature type="transmembrane region" description="Helical" evidence="8">
    <location>
        <begin position="77"/>
        <end position="96"/>
    </location>
</feature>
<dbReference type="PROSITE" id="PS00873">
    <property type="entry name" value="NA_ALANINE_SYMP"/>
    <property type="match status" value="1"/>
</dbReference>
<dbReference type="RefSeq" id="WP_377464381.1">
    <property type="nucleotide sequence ID" value="NZ_JBHUOP010000001.1"/>
</dbReference>
<sequence length="502" mass="53146">MNAEQILLAQEAAVLSTISDFLYSYWLIYVLVGAGLFFTIATKGVQVRHFGRMWKAIVAREEAAGGISSFQAFATGMASRVGIGNIVGVAIALTLGGPGAIFWMWVVAFLGMATGFVEATLAQVFKVRNADGSYRGGPAYYIKTGLKQRWLAIVFAVVLTFTYGFAFNMVAANTISDTLNTNHGVPQWVTAIALMLLGAPLLLRGIRPIARFSARYMPIIAGLYVLIALGIVLFNVGQLPEILGLIFRSAFGLDEAVVGFGAGILAAMLNGTKRGLFSNEAGMGSAPNMAATATVSHPVKQGLIQSVGVFIDTMIVCSATAFMILSSGAYDLSNIGDSSVGAALTNAAIVTSLGDWASWLTSFIVFAFAFTTIFGNYSYAEVNLNYLGVHGRGIIAFRLLVILGVGLGSILALATVWDVADVVMALMATVNLISITLLFGWFRGTLKDYEGRVGTERINERFVGQGNPLLPGDVPGDVWAEGAKDHQAEVAAVTAPGDQSGR</sequence>
<feature type="transmembrane region" description="Helical" evidence="8">
    <location>
        <begin position="356"/>
        <end position="374"/>
    </location>
</feature>
<comment type="caution">
    <text evidence="9">The sequence shown here is derived from an EMBL/GenBank/DDBJ whole genome shotgun (WGS) entry which is preliminary data.</text>
</comment>
<dbReference type="Gene3D" id="1.20.1740.10">
    <property type="entry name" value="Amino acid/polyamine transporter I"/>
    <property type="match status" value="1"/>
</dbReference>
<organism evidence="9 10">
    <name type="scientific">Populibacterium corticicola</name>
    <dbReference type="NCBI Taxonomy" id="1812826"/>
    <lineage>
        <taxon>Bacteria</taxon>
        <taxon>Bacillati</taxon>
        <taxon>Actinomycetota</taxon>
        <taxon>Actinomycetes</taxon>
        <taxon>Micrococcales</taxon>
        <taxon>Jonesiaceae</taxon>
        <taxon>Populibacterium</taxon>
    </lineage>
</organism>
<evidence type="ECO:0000256" key="3">
    <source>
        <dbReference type="ARBA" id="ARBA00022448"/>
    </source>
</evidence>
<comment type="similarity">
    <text evidence="2 8">Belongs to the alanine or glycine:cation symporter (AGCS) (TC 2.A.25) family.</text>
</comment>
<keyword evidence="8" id="KW-0769">Symport</keyword>
<protein>
    <submittedName>
        <fullName evidence="9">Alanine/glycine:cation symporter family protein</fullName>
    </submittedName>
</protein>
<keyword evidence="6 8" id="KW-1133">Transmembrane helix</keyword>
<evidence type="ECO:0000256" key="4">
    <source>
        <dbReference type="ARBA" id="ARBA00022475"/>
    </source>
</evidence>
<keyword evidence="10" id="KW-1185">Reference proteome</keyword>
<gene>
    <name evidence="9" type="ORF">ACFSYH_00135</name>
</gene>
<feature type="transmembrane region" description="Helical" evidence="8">
    <location>
        <begin position="309"/>
        <end position="330"/>
    </location>
</feature>
<feature type="transmembrane region" description="Helical" evidence="8">
    <location>
        <begin position="423"/>
        <end position="442"/>
    </location>
</feature>
<evidence type="ECO:0000313" key="9">
    <source>
        <dbReference type="EMBL" id="MFD2838985.1"/>
    </source>
</evidence>